<dbReference type="Gene3D" id="3.40.50.80">
    <property type="entry name" value="Nucleotide-binding domain of ferredoxin-NADP reductase (FNR) module"/>
    <property type="match status" value="1"/>
</dbReference>
<keyword evidence="3" id="KW-0813">Transport</keyword>
<sequence>MSLSAIKPLLIRLHRWAALVLAPVFLLIILSGTVLAFRPIVSGLATASAAAGAVDATALQQLITRLDGGGGVTSISVANGGAAVDVASGSADVAGRWDVQAGTRAAAPTSSVDVFGIAEKLHKSLLLGLGFVVEAASFVMLAIMIIGPFLSLLRFRNSLIGWHRAVGWCLLPLSIIAPLTAVMIVLGIGEGARQPLPRASQPVSIAQALTVAGKDIDLAHLVSARTFRGGTVLLQTAEGNYAVTDAKAVPLTGGKGLVQQIHEGTWAGAWSGALNVVISLVLLALTVTGVLSWFRRFRRERRAALPAGGGDLLVAYASQTGTAARLAEATAASLRASGLRPDVASLARLTPEALKPYRAVLLLAASTGEGDVPDSALRFLRALKTASLAGVRFAMLGLGDRSYAHFCGGAETLRTALVGAGAAEIAPLVRVDGDPQADWSRWLAGAAARLGLGAVRTEASVKDEGVRLRLAERRRLDDPEAGDTQETWAVTLESEAKLAFRPGDLLRLKPGAGERERSYSIGSSSRVDPRRIELTVRLHRWSDADGRSGFGRMSAALVRTLPLGGTIDGHIEAHPGFNPPGDPSWPILMIATGSGIAPFPGFLAERRASLRAGPAWLIFGNRLRGGDFLWKDRIEAALGNGSLTRLDTAFSRDAGGGRIPARLIAQAEPVRRWLLDDKAIVYICGRREMARDVMRALAAILAADGSHTEAAAEALTEEWLAEGRIRIDAFD</sequence>
<dbReference type="InterPro" id="IPR001433">
    <property type="entry name" value="OxRdtase_FAD/NAD-bd"/>
</dbReference>
<keyword evidence="5" id="KW-0472">Membrane</keyword>
<evidence type="ECO:0000259" key="7">
    <source>
        <dbReference type="PROSITE" id="PS51384"/>
    </source>
</evidence>
<evidence type="ECO:0000256" key="5">
    <source>
        <dbReference type="SAM" id="Phobius"/>
    </source>
</evidence>
<dbReference type="GO" id="GO:0003958">
    <property type="term" value="F:NADPH-hemoprotein reductase activity"/>
    <property type="evidence" value="ECO:0007669"/>
    <property type="project" value="UniProtKB-EC"/>
</dbReference>
<dbReference type="Gene3D" id="3.40.50.360">
    <property type="match status" value="1"/>
</dbReference>
<feature type="transmembrane region" description="Helical" evidence="5">
    <location>
        <begin position="165"/>
        <end position="188"/>
    </location>
</feature>
<dbReference type="RefSeq" id="WP_183400118.1">
    <property type="nucleotide sequence ID" value="NZ_JACIDS010000004.1"/>
</dbReference>
<dbReference type="EC" id="1.6.2.4" evidence="4"/>
<dbReference type="AlphaFoldDB" id="A0A840AW10"/>
<feature type="domain" description="FAD-binding FR-type" evidence="7">
    <location>
        <begin position="463"/>
        <end position="586"/>
    </location>
</feature>
<dbReference type="PANTHER" id="PTHR19384:SF17">
    <property type="entry name" value="NADPH--CYTOCHROME P450 REDUCTASE"/>
    <property type="match status" value="1"/>
</dbReference>
<keyword evidence="3" id="KW-0249">Electron transport</keyword>
<dbReference type="InterPro" id="IPR005625">
    <property type="entry name" value="PepSY-ass_TM"/>
</dbReference>
<evidence type="ECO:0000259" key="6">
    <source>
        <dbReference type="PROSITE" id="PS50902"/>
    </source>
</evidence>
<dbReference type="PRINTS" id="PR00369">
    <property type="entry name" value="FLAVODOXIN"/>
</dbReference>
<dbReference type="InterPro" id="IPR017927">
    <property type="entry name" value="FAD-bd_FR_type"/>
</dbReference>
<dbReference type="Pfam" id="PF00258">
    <property type="entry name" value="Flavodoxin_1"/>
    <property type="match status" value="1"/>
</dbReference>
<dbReference type="SUPFAM" id="SSF52218">
    <property type="entry name" value="Flavoproteins"/>
    <property type="match status" value="1"/>
</dbReference>
<dbReference type="Pfam" id="PF03929">
    <property type="entry name" value="PepSY_TM"/>
    <property type="match status" value="1"/>
</dbReference>
<evidence type="ECO:0000313" key="9">
    <source>
        <dbReference type="Proteomes" id="UP000553963"/>
    </source>
</evidence>
<reference evidence="8 9" key="1">
    <citation type="submission" date="2020-08" db="EMBL/GenBank/DDBJ databases">
        <title>Genomic Encyclopedia of Type Strains, Phase IV (KMG-IV): sequencing the most valuable type-strain genomes for metagenomic binning, comparative biology and taxonomic classification.</title>
        <authorList>
            <person name="Goeker M."/>
        </authorList>
    </citation>
    <scope>NUCLEOTIDE SEQUENCE [LARGE SCALE GENOMIC DNA]</scope>
    <source>
        <strain evidence="8 9">DSM 25966</strain>
    </source>
</reference>
<dbReference type="GO" id="GO:0050660">
    <property type="term" value="F:flavin adenine dinucleotide binding"/>
    <property type="evidence" value="ECO:0007669"/>
    <property type="project" value="TreeGrafter"/>
</dbReference>
<dbReference type="PROSITE" id="PS51384">
    <property type="entry name" value="FAD_FR"/>
    <property type="match status" value="1"/>
</dbReference>
<dbReference type="InterPro" id="IPR001709">
    <property type="entry name" value="Flavoprot_Pyr_Nucl_cyt_Rdtase"/>
</dbReference>
<dbReference type="SUPFAM" id="SSF63380">
    <property type="entry name" value="Riboflavin synthase domain-like"/>
    <property type="match status" value="1"/>
</dbReference>
<keyword evidence="1" id="KW-0285">Flavoprotein</keyword>
<protein>
    <recommendedName>
        <fullName evidence="4">NADPH--hemoprotein reductase</fullName>
        <ecNumber evidence="4">1.6.2.4</ecNumber>
    </recommendedName>
</protein>
<dbReference type="GO" id="GO:0010181">
    <property type="term" value="F:FMN binding"/>
    <property type="evidence" value="ECO:0007669"/>
    <property type="project" value="InterPro"/>
</dbReference>
<dbReference type="PRINTS" id="PR00371">
    <property type="entry name" value="FPNCR"/>
</dbReference>
<dbReference type="PANTHER" id="PTHR19384">
    <property type="entry name" value="NITRIC OXIDE SYNTHASE-RELATED"/>
    <property type="match status" value="1"/>
</dbReference>
<dbReference type="PROSITE" id="PS50902">
    <property type="entry name" value="FLAVODOXIN_LIKE"/>
    <property type="match status" value="1"/>
</dbReference>
<evidence type="ECO:0000256" key="3">
    <source>
        <dbReference type="ARBA" id="ARBA00022982"/>
    </source>
</evidence>
<keyword evidence="9" id="KW-1185">Reference proteome</keyword>
<evidence type="ECO:0000256" key="1">
    <source>
        <dbReference type="ARBA" id="ARBA00022630"/>
    </source>
</evidence>
<name>A0A840AW10_9HYPH</name>
<accession>A0A840AW10</accession>
<organism evidence="8 9">
    <name type="scientific">Kaistia hirudinis</name>
    <dbReference type="NCBI Taxonomy" id="1293440"/>
    <lineage>
        <taxon>Bacteria</taxon>
        <taxon>Pseudomonadati</taxon>
        <taxon>Pseudomonadota</taxon>
        <taxon>Alphaproteobacteria</taxon>
        <taxon>Hyphomicrobiales</taxon>
        <taxon>Kaistiaceae</taxon>
        <taxon>Kaistia</taxon>
    </lineage>
</organism>
<dbReference type="InterPro" id="IPR029039">
    <property type="entry name" value="Flavoprotein-like_sf"/>
</dbReference>
<feature type="transmembrane region" description="Helical" evidence="5">
    <location>
        <begin position="125"/>
        <end position="153"/>
    </location>
</feature>
<dbReference type="Gene3D" id="2.40.30.10">
    <property type="entry name" value="Translation factors"/>
    <property type="match status" value="1"/>
</dbReference>
<keyword evidence="8" id="KW-0560">Oxidoreductase</keyword>
<comment type="caution">
    <text evidence="8">The sequence shown here is derived from an EMBL/GenBank/DDBJ whole genome shotgun (WGS) entry which is preliminary data.</text>
</comment>
<proteinExistence type="predicted"/>
<dbReference type="Pfam" id="PF00175">
    <property type="entry name" value="NAD_binding_1"/>
    <property type="match status" value="1"/>
</dbReference>
<keyword evidence="5" id="KW-1133">Transmembrane helix</keyword>
<dbReference type="Proteomes" id="UP000553963">
    <property type="component" value="Unassembled WGS sequence"/>
</dbReference>
<evidence type="ECO:0000256" key="4">
    <source>
        <dbReference type="ARBA" id="ARBA00023797"/>
    </source>
</evidence>
<dbReference type="SUPFAM" id="SSF52343">
    <property type="entry name" value="Ferredoxin reductase-like, C-terminal NADP-linked domain"/>
    <property type="match status" value="1"/>
</dbReference>
<keyword evidence="2" id="KW-0288">FMN</keyword>
<gene>
    <name evidence="8" type="ORF">GGR25_003554</name>
</gene>
<feature type="domain" description="Flavodoxin-like" evidence="6">
    <location>
        <begin position="312"/>
        <end position="447"/>
    </location>
</feature>
<dbReference type="InterPro" id="IPR017938">
    <property type="entry name" value="Riboflavin_synthase-like_b-brl"/>
</dbReference>
<dbReference type="InterPro" id="IPR008254">
    <property type="entry name" value="Flavodoxin/NO_synth"/>
</dbReference>
<dbReference type="GO" id="GO:0005829">
    <property type="term" value="C:cytosol"/>
    <property type="evidence" value="ECO:0007669"/>
    <property type="project" value="TreeGrafter"/>
</dbReference>
<evidence type="ECO:0000313" key="8">
    <source>
        <dbReference type="EMBL" id="MBB3932496.1"/>
    </source>
</evidence>
<evidence type="ECO:0000256" key="2">
    <source>
        <dbReference type="ARBA" id="ARBA00022643"/>
    </source>
</evidence>
<keyword evidence="5" id="KW-0812">Transmembrane</keyword>
<feature type="transmembrane region" description="Helical" evidence="5">
    <location>
        <begin position="273"/>
        <end position="294"/>
    </location>
</feature>
<dbReference type="EMBL" id="JACIDS010000004">
    <property type="protein sequence ID" value="MBB3932496.1"/>
    <property type="molecule type" value="Genomic_DNA"/>
</dbReference>
<dbReference type="InterPro" id="IPR001094">
    <property type="entry name" value="Flavdoxin-like"/>
</dbReference>
<dbReference type="InterPro" id="IPR039261">
    <property type="entry name" value="FNR_nucleotide-bd"/>
</dbReference>